<dbReference type="RefSeq" id="WP_140826406.1">
    <property type="nucleotide sequence ID" value="NZ_VFYP01000001.1"/>
</dbReference>
<dbReference type="AlphaFoldDB" id="A0A504UY86"/>
<reference evidence="2 3" key="1">
    <citation type="submission" date="2019-06" db="EMBL/GenBank/DDBJ databases">
        <title>Rhizobium sp. CL12 isolated from roots of soybean.</title>
        <authorList>
            <person name="Wang C."/>
        </authorList>
    </citation>
    <scope>NUCLEOTIDE SEQUENCE [LARGE SCALE GENOMIC DNA]</scope>
    <source>
        <strain evidence="2 3">CL12</strain>
    </source>
</reference>
<dbReference type="Proteomes" id="UP000316429">
    <property type="component" value="Unassembled WGS sequence"/>
</dbReference>
<organism evidence="2 3">
    <name type="scientific">Rhizobium glycinendophyticum</name>
    <dbReference type="NCBI Taxonomy" id="2589807"/>
    <lineage>
        <taxon>Bacteria</taxon>
        <taxon>Pseudomonadati</taxon>
        <taxon>Pseudomonadota</taxon>
        <taxon>Alphaproteobacteria</taxon>
        <taxon>Hyphomicrobiales</taxon>
        <taxon>Rhizobiaceae</taxon>
        <taxon>Rhizobium/Agrobacterium group</taxon>
        <taxon>Rhizobium</taxon>
    </lineage>
</organism>
<keyword evidence="1" id="KW-0732">Signal</keyword>
<evidence type="ECO:0000313" key="2">
    <source>
        <dbReference type="EMBL" id="TPP10043.1"/>
    </source>
</evidence>
<keyword evidence="3" id="KW-1185">Reference proteome</keyword>
<protein>
    <recommendedName>
        <fullName evidence="4">DUF2946 domain-containing protein</fullName>
    </recommendedName>
</protein>
<feature type="chain" id="PRO_5021233721" description="DUF2946 domain-containing protein" evidence="1">
    <location>
        <begin position="29"/>
        <end position="129"/>
    </location>
</feature>
<name>A0A504UY86_9HYPH</name>
<evidence type="ECO:0008006" key="4">
    <source>
        <dbReference type="Google" id="ProtNLM"/>
    </source>
</evidence>
<gene>
    <name evidence="2" type="ORF">FJQ55_03990</name>
</gene>
<dbReference type="EMBL" id="VFYP01000001">
    <property type="protein sequence ID" value="TPP10043.1"/>
    <property type="molecule type" value="Genomic_DNA"/>
</dbReference>
<sequence length="129" mass="13090">MRSLVRFMLLIAALAYGAMPLTGMSAMAMPVAQMTDHGEDLQPASVAKTVVDVDCPHSGTSKTLADAGDGIDESAKPVKINGHCATCLTLPATPAIATGGKAARAAEAALPMPQLVSQLSAPLTPPPRA</sequence>
<dbReference type="OrthoDB" id="8370005at2"/>
<accession>A0A504UY86</accession>
<evidence type="ECO:0000313" key="3">
    <source>
        <dbReference type="Proteomes" id="UP000316429"/>
    </source>
</evidence>
<feature type="signal peptide" evidence="1">
    <location>
        <begin position="1"/>
        <end position="28"/>
    </location>
</feature>
<evidence type="ECO:0000256" key="1">
    <source>
        <dbReference type="SAM" id="SignalP"/>
    </source>
</evidence>
<proteinExistence type="predicted"/>
<comment type="caution">
    <text evidence="2">The sequence shown here is derived from an EMBL/GenBank/DDBJ whole genome shotgun (WGS) entry which is preliminary data.</text>
</comment>